<dbReference type="EMBL" id="JAENIM010000034">
    <property type="protein sequence ID" value="MBK1790838.1"/>
    <property type="molecule type" value="Genomic_DNA"/>
</dbReference>
<evidence type="ECO:0000313" key="4">
    <source>
        <dbReference type="Proteomes" id="UP000624703"/>
    </source>
</evidence>
<keyword evidence="1" id="KW-0732">Signal</keyword>
<keyword evidence="4" id="KW-1185">Reference proteome</keyword>
<comment type="caution">
    <text evidence="3">The sequence shown here is derived from an EMBL/GenBank/DDBJ whole genome shotgun (WGS) entry which is preliminary data.</text>
</comment>
<feature type="domain" description="Ice-binding protein C-terminal" evidence="2">
    <location>
        <begin position="352"/>
        <end position="374"/>
    </location>
</feature>
<feature type="signal peptide" evidence="1">
    <location>
        <begin position="1"/>
        <end position="23"/>
    </location>
</feature>
<organism evidence="3 4">
    <name type="scientific">Persicirhabdus sediminis</name>
    <dbReference type="NCBI Taxonomy" id="454144"/>
    <lineage>
        <taxon>Bacteria</taxon>
        <taxon>Pseudomonadati</taxon>
        <taxon>Verrucomicrobiota</taxon>
        <taxon>Verrucomicrobiia</taxon>
        <taxon>Verrucomicrobiales</taxon>
        <taxon>Verrucomicrobiaceae</taxon>
        <taxon>Persicirhabdus</taxon>
    </lineage>
</organism>
<dbReference type="Pfam" id="PF07589">
    <property type="entry name" value="PEP-CTERM"/>
    <property type="match status" value="1"/>
</dbReference>
<accession>A0A8J7MDA2</accession>
<dbReference type="InterPro" id="IPR013424">
    <property type="entry name" value="Ice-binding_C"/>
</dbReference>
<feature type="chain" id="PRO_5035166104" evidence="1">
    <location>
        <begin position="24"/>
        <end position="375"/>
    </location>
</feature>
<evidence type="ECO:0000256" key="1">
    <source>
        <dbReference type="SAM" id="SignalP"/>
    </source>
</evidence>
<name>A0A8J7MDA2_9BACT</name>
<dbReference type="AlphaFoldDB" id="A0A8J7MDA2"/>
<gene>
    <name evidence="3" type="ORF">JIN82_06680</name>
</gene>
<dbReference type="Proteomes" id="UP000624703">
    <property type="component" value="Unassembled WGS sequence"/>
</dbReference>
<reference evidence="3" key="1">
    <citation type="submission" date="2021-01" db="EMBL/GenBank/DDBJ databases">
        <title>Modified the classification status of verrucomicrobia.</title>
        <authorList>
            <person name="Feng X."/>
        </authorList>
    </citation>
    <scope>NUCLEOTIDE SEQUENCE</scope>
    <source>
        <strain evidence="3">_KCTC 22039</strain>
    </source>
</reference>
<dbReference type="RefSeq" id="WP_200310862.1">
    <property type="nucleotide sequence ID" value="NZ_JAENIM010000034.1"/>
</dbReference>
<sequence>MKRQTYKIATALGYLASMGLTHGALILGSPDPEDPNVAPPGTSNGLTWDLDNPSWWDEDKNQYVAWNNDGSADAIFMHDGGRNEVNVGEGTFNVNTISRRATEGAVLNQALKLKGLGADKTTLNVGSYISGGYVGTPKVFEVENLTLTGTFEVRDTNRFLALGGSVIKADITMASTTTEFRIQGGDLSEATLRMNGKSLGLYADGVVGNLIGHGTLASNGNRTLTIANLNIGANTDGSGGLASWTTTGTGTVNVNFGGSYGGELGTVAMTVELGSSLCDTFEINGTLTLGGNLVINTLGTGDFVSGDSYTLFTAGNIVGEFDSISLPELDEGLEWVWENTGTSWTITVTDKIPEPAAIMLLGLGGVARILRRRRC</sequence>
<dbReference type="NCBIfam" id="TIGR02595">
    <property type="entry name" value="PEP_CTERM"/>
    <property type="match status" value="1"/>
</dbReference>
<evidence type="ECO:0000259" key="2">
    <source>
        <dbReference type="Pfam" id="PF07589"/>
    </source>
</evidence>
<evidence type="ECO:0000313" key="3">
    <source>
        <dbReference type="EMBL" id="MBK1790838.1"/>
    </source>
</evidence>
<proteinExistence type="predicted"/>
<protein>
    <submittedName>
        <fullName evidence="3">PEP-CTERM sorting domain-containing protein</fullName>
    </submittedName>
</protein>